<reference evidence="2" key="1">
    <citation type="journal article" date="2020" name="mSystems">
        <title>Genome- and Community-Level Interaction Insights into Carbon Utilization and Element Cycling Functions of Hydrothermarchaeota in Hydrothermal Sediment.</title>
        <authorList>
            <person name="Zhou Z."/>
            <person name="Liu Y."/>
            <person name="Xu W."/>
            <person name="Pan J."/>
            <person name="Luo Z.H."/>
            <person name="Li M."/>
        </authorList>
    </citation>
    <scope>NUCLEOTIDE SEQUENCE [LARGE SCALE GENOMIC DNA]</scope>
    <source>
        <strain evidence="2">SpSt-374</strain>
    </source>
</reference>
<dbReference type="AlphaFoldDB" id="A0A7C3ZK59"/>
<accession>A0A7C3ZK59</accession>
<gene>
    <name evidence="2" type="ORF">ENR15_03695</name>
</gene>
<sequence length="242" mass="28236">MREQHPIHEELKEIFRQAKRATSEEKRKRLIRQGMNRMMTAPPQCFWPGMPPQYRDDLIYIEAAAVAEDYIERKIYGDIRGKGTAEEKAYDPDQDDAASPITLWNKRCEGEYKSRLARERRLIDPNPKPKNPDEDFNMDDVAQAPPPPEPSPEKIIRQAREIIQKDAEGKCRNTFVRQQPPPPITAQEVLLEICDRTSRGEKWTLKILAEHFNVPRGVMNAAWSRHLKPLLRYIGNILREKM</sequence>
<organism evidence="2">
    <name type="scientific">Planktothricoides sp. SpSt-374</name>
    <dbReference type="NCBI Taxonomy" id="2282167"/>
    <lineage>
        <taxon>Bacteria</taxon>
        <taxon>Bacillati</taxon>
        <taxon>Cyanobacteriota</taxon>
        <taxon>Cyanophyceae</taxon>
        <taxon>Oscillatoriophycideae</taxon>
        <taxon>Oscillatoriales</taxon>
        <taxon>Oscillatoriaceae</taxon>
        <taxon>Planktothricoides</taxon>
    </lineage>
</organism>
<name>A0A7C3ZK59_9CYAN</name>
<evidence type="ECO:0000256" key="1">
    <source>
        <dbReference type="SAM" id="MobiDB-lite"/>
    </source>
</evidence>
<dbReference type="EMBL" id="DSPX01000039">
    <property type="protein sequence ID" value="HGF99780.1"/>
    <property type="molecule type" value="Genomic_DNA"/>
</dbReference>
<comment type="caution">
    <text evidence="2">The sequence shown here is derived from an EMBL/GenBank/DDBJ whole genome shotgun (WGS) entry which is preliminary data.</text>
</comment>
<protein>
    <submittedName>
        <fullName evidence="2">Uncharacterized protein</fullName>
    </submittedName>
</protein>
<feature type="region of interest" description="Disordered" evidence="1">
    <location>
        <begin position="118"/>
        <end position="153"/>
    </location>
</feature>
<evidence type="ECO:0000313" key="2">
    <source>
        <dbReference type="EMBL" id="HGF99780.1"/>
    </source>
</evidence>
<proteinExistence type="predicted"/>